<evidence type="ECO:0000256" key="6">
    <source>
        <dbReference type="HAMAP-Rule" id="MF_01877"/>
    </source>
</evidence>
<sequence length="282" mass="32652">MVIIQKTFVEKKNLLYLVATPIGNMSDLSFRALEILKTVDYILSEDTRIASKILNFYNFKNRLISLHKYNEKERLQKVLFLLKKQKNLALISNAGTPLISDPGLFLVQEVKKACFNVTIVPGPSAFLSAFVLSSFETPFLFLGFLPKKKEMKKKLLLKYRFFEGSLILYESSKRIKDTLTLIHDCYGNRNISLSRELTKKFETIINGSLCEILKEELCLKGEYVLVIETNKQNHLYEDLTLEEHVSFFLEQGYSEKESLIQVSKARKISKKIIYNKIKVQKN</sequence>
<dbReference type="InterPro" id="IPR000878">
    <property type="entry name" value="4pyrrol_Mease"/>
</dbReference>
<comment type="caution">
    <text evidence="8">The sequence shown here is derived from an EMBL/GenBank/DDBJ whole genome shotgun (WGS) entry which is preliminary data.</text>
</comment>
<evidence type="ECO:0000256" key="4">
    <source>
        <dbReference type="ARBA" id="ARBA00022679"/>
    </source>
</evidence>
<feature type="domain" description="Tetrapyrrole methylase" evidence="7">
    <location>
        <begin position="15"/>
        <end position="211"/>
    </location>
</feature>
<dbReference type="PIRSF" id="PIRSF005917">
    <property type="entry name" value="MTase_YraL"/>
    <property type="match status" value="1"/>
</dbReference>
<organism evidence="8 9">
    <name type="scientific">Columbia Basin potato purple top phytoplasma</name>
    <dbReference type="NCBI Taxonomy" id="307134"/>
    <lineage>
        <taxon>Bacteria</taxon>
        <taxon>Bacillati</taxon>
        <taxon>Mycoplasmatota</taxon>
        <taxon>Mollicutes</taxon>
        <taxon>Acholeplasmatales</taxon>
        <taxon>Acholeplasmataceae</taxon>
        <taxon>Candidatus Phytoplasma</taxon>
        <taxon>16SrVI (Clover proliferation group)</taxon>
    </lineage>
</organism>
<dbReference type="PANTHER" id="PTHR46111:SF1">
    <property type="entry name" value="RIBOSOMAL RNA SMALL SUBUNIT METHYLTRANSFERASE I"/>
    <property type="match status" value="1"/>
</dbReference>
<dbReference type="CDD" id="cd11648">
    <property type="entry name" value="RsmI"/>
    <property type="match status" value="1"/>
</dbReference>
<evidence type="ECO:0000256" key="3">
    <source>
        <dbReference type="ARBA" id="ARBA00022603"/>
    </source>
</evidence>
<evidence type="ECO:0000313" key="9">
    <source>
        <dbReference type="Proteomes" id="UP001221763"/>
    </source>
</evidence>
<evidence type="ECO:0000256" key="5">
    <source>
        <dbReference type="ARBA" id="ARBA00022691"/>
    </source>
</evidence>
<dbReference type="RefSeq" id="WP_273585171.1">
    <property type="nucleotide sequence ID" value="NZ_JANHJP010000003.1"/>
</dbReference>
<keyword evidence="4 6" id="KW-0808">Transferase</keyword>
<comment type="similarity">
    <text evidence="6">Belongs to the methyltransferase superfamily. RsmI family.</text>
</comment>
<keyword evidence="1 6" id="KW-0963">Cytoplasm</keyword>
<comment type="function">
    <text evidence="6">Catalyzes the 2'-O-methylation of the ribose of cytidine 1402 (C1402) in 16S rRNA.</text>
</comment>
<evidence type="ECO:0000256" key="2">
    <source>
        <dbReference type="ARBA" id="ARBA00022552"/>
    </source>
</evidence>
<dbReference type="NCBIfam" id="TIGR00096">
    <property type="entry name" value="16S rRNA (cytidine(1402)-2'-O)-methyltransferase"/>
    <property type="match status" value="1"/>
</dbReference>
<dbReference type="Gene3D" id="3.30.950.10">
    <property type="entry name" value="Methyltransferase, Cobalt-precorrin-4 Transmethylase, Domain 2"/>
    <property type="match status" value="1"/>
</dbReference>
<comment type="subcellular location">
    <subcellularLocation>
        <location evidence="6">Cytoplasm</location>
    </subcellularLocation>
</comment>
<evidence type="ECO:0000259" key="7">
    <source>
        <dbReference type="Pfam" id="PF00590"/>
    </source>
</evidence>
<keyword evidence="2 6" id="KW-0698">rRNA processing</keyword>
<dbReference type="PROSITE" id="PS01296">
    <property type="entry name" value="RSMI"/>
    <property type="match status" value="1"/>
</dbReference>
<dbReference type="EMBL" id="JANHJP010000003">
    <property type="protein sequence ID" value="MDC9031951.1"/>
    <property type="molecule type" value="Genomic_DNA"/>
</dbReference>
<keyword evidence="9" id="KW-1185">Reference proteome</keyword>
<protein>
    <recommendedName>
        <fullName evidence="6">Ribosomal RNA small subunit methyltransferase I</fullName>
        <ecNumber evidence="6">2.1.1.198</ecNumber>
    </recommendedName>
    <alternativeName>
        <fullName evidence="6">16S rRNA 2'-O-ribose C1402 methyltransferase</fullName>
    </alternativeName>
    <alternativeName>
        <fullName evidence="6">rRNA (cytidine-2'-O-)-methyltransferase RsmI</fullName>
    </alternativeName>
</protein>
<dbReference type="InterPro" id="IPR035996">
    <property type="entry name" value="4pyrrol_Methylase_sf"/>
</dbReference>
<dbReference type="InterPro" id="IPR014776">
    <property type="entry name" value="4pyrrole_Mease_sub2"/>
</dbReference>
<name>A0ABT5L9R6_9MOLU</name>
<keyword evidence="3 6" id="KW-0489">Methyltransferase</keyword>
<dbReference type="PANTHER" id="PTHR46111">
    <property type="entry name" value="RIBOSOMAL RNA SMALL SUBUNIT METHYLTRANSFERASE I"/>
    <property type="match status" value="1"/>
</dbReference>
<dbReference type="Proteomes" id="UP001221763">
    <property type="component" value="Unassembled WGS sequence"/>
</dbReference>
<evidence type="ECO:0000313" key="8">
    <source>
        <dbReference type="EMBL" id="MDC9031951.1"/>
    </source>
</evidence>
<comment type="catalytic activity">
    <reaction evidence="6">
        <text>cytidine(1402) in 16S rRNA + S-adenosyl-L-methionine = 2'-O-methylcytidine(1402) in 16S rRNA + S-adenosyl-L-homocysteine + H(+)</text>
        <dbReference type="Rhea" id="RHEA:42924"/>
        <dbReference type="Rhea" id="RHEA-COMP:10285"/>
        <dbReference type="Rhea" id="RHEA-COMP:10286"/>
        <dbReference type="ChEBI" id="CHEBI:15378"/>
        <dbReference type="ChEBI" id="CHEBI:57856"/>
        <dbReference type="ChEBI" id="CHEBI:59789"/>
        <dbReference type="ChEBI" id="CHEBI:74495"/>
        <dbReference type="ChEBI" id="CHEBI:82748"/>
        <dbReference type="EC" id="2.1.1.198"/>
    </reaction>
</comment>
<proteinExistence type="inferred from homology"/>
<evidence type="ECO:0000256" key="1">
    <source>
        <dbReference type="ARBA" id="ARBA00022490"/>
    </source>
</evidence>
<gene>
    <name evidence="6" type="primary">rsmI</name>
    <name evidence="8" type="ORF">M8044_000170</name>
</gene>
<dbReference type="Gene3D" id="3.40.1010.10">
    <property type="entry name" value="Cobalt-precorrin-4 Transmethylase, Domain 1"/>
    <property type="match status" value="1"/>
</dbReference>
<dbReference type="HAMAP" id="MF_01877">
    <property type="entry name" value="16SrRNA_methyltr_I"/>
    <property type="match status" value="1"/>
</dbReference>
<dbReference type="EC" id="2.1.1.198" evidence="6"/>
<dbReference type="InterPro" id="IPR008189">
    <property type="entry name" value="rRNA_ssu_MeTfrase_I"/>
</dbReference>
<dbReference type="SUPFAM" id="SSF53790">
    <property type="entry name" value="Tetrapyrrole methylase"/>
    <property type="match status" value="1"/>
</dbReference>
<dbReference type="InterPro" id="IPR014777">
    <property type="entry name" value="4pyrrole_Mease_sub1"/>
</dbReference>
<reference evidence="8 9" key="1">
    <citation type="journal article" date="2023" name="Plant">
        <title>Draft Genome Sequence Resource of CBPPT1, a 'Candidatus Phytoplasma trifolii'-Related Strain Associated with Potato Purple Top Disease in the Columbia Basin, U.S.A.</title>
        <authorList>
            <person name="Wei W."/>
            <person name="Shao J."/>
            <person name="Bottner-Parker K.D."/>
            <person name="Zhao Y."/>
        </authorList>
    </citation>
    <scope>NUCLEOTIDE SEQUENCE [LARGE SCALE GENOMIC DNA]</scope>
    <source>
        <strain evidence="8 9">CBPPT1</strain>
    </source>
</reference>
<dbReference type="Pfam" id="PF00590">
    <property type="entry name" value="TP_methylase"/>
    <property type="match status" value="1"/>
</dbReference>
<dbReference type="InterPro" id="IPR018063">
    <property type="entry name" value="SAM_MeTrfase_RsmI_CS"/>
</dbReference>
<accession>A0ABT5L9R6</accession>
<keyword evidence="5 6" id="KW-0949">S-adenosyl-L-methionine</keyword>